<dbReference type="EMBL" id="MU842938">
    <property type="protein sequence ID" value="KAK2025376.1"/>
    <property type="molecule type" value="Genomic_DNA"/>
</dbReference>
<proteinExistence type="predicted"/>
<accession>A0AAD9LWX8</accession>
<evidence type="ECO:0000256" key="1">
    <source>
        <dbReference type="SAM" id="MobiDB-lite"/>
    </source>
</evidence>
<organism evidence="2 3">
    <name type="scientific">Colletotrichum zoysiae</name>
    <dbReference type="NCBI Taxonomy" id="1216348"/>
    <lineage>
        <taxon>Eukaryota</taxon>
        <taxon>Fungi</taxon>
        <taxon>Dikarya</taxon>
        <taxon>Ascomycota</taxon>
        <taxon>Pezizomycotina</taxon>
        <taxon>Sordariomycetes</taxon>
        <taxon>Hypocreomycetidae</taxon>
        <taxon>Glomerellales</taxon>
        <taxon>Glomerellaceae</taxon>
        <taxon>Colletotrichum</taxon>
        <taxon>Colletotrichum graminicola species complex</taxon>
    </lineage>
</organism>
<reference evidence="2" key="1">
    <citation type="submission" date="2021-06" db="EMBL/GenBank/DDBJ databases">
        <title>Comparative genomics, transcriptomics and evolutionary studies reveal genomic signatures of adaptation to plant cell wall in hemibiotrophic fungi.</title>
        <authorList>
            <consortium name="DOE Joint Genome Institute"/>
            <person name="Baroncelli R."/>
            <person name="Diaz J.F."/>
            <person name="Benocci T."/>
            <person name="Peng M."/>
            <person name="Battaglia E."/>
            <person name="Haridas S."/>
            <person name="Andreopoulos W."/>
            <person name="Labutti K."/>
            <person name="Pangilinan J."/>
            <person name="Floch G.L."/>
            <person name="Makela M.R."/>
            <person name="Henrissat B."/>
            <person name="Grigoriev I.V."/>
            <person name="Crouch J.A."/>
            <person name="De Vries R.P."/>
            <person name="Sukno S.A."/>
            <person name="Thon M.R."/>
        </authorList>
    </citation>
    <scope>NUCLEOTIDE SEQUENCE</scope>
    <source>
        <strain evidence="2">MAFF235873</strain>
    </source>
</reference>
<gene>
    <name evidence="2" type="ORF">LX32DRAFT_685215</name>
</gene>
<dbReference type="Proteomes" id="UP001232148">
    <property type="component" value="Unassembled WGS sequence"/>
</dbReference>
<dbReference type="AlphaFoldDB" id="A0AAD9LWX8"/>
<name>A0AAD9LWX8_9PEZI</name>
<protein>
    <submittedName>
        <fullName evidence="2">Uncharacterized protein</fullName>
    </submittedName>
</protein>
<feature type="region of interest" description="Disordered" evidence="1">
    <location>
        <begin position="77"/>
        <end position="176"/>
    </location>
</feature>
<comment type="caution">
    <text evidence="2">The sequence shown here is derived from an EMBL/GenBank/DDBJ whole genome shotgun (WGS) entry which is preliminary data.</text>
</comment>
<evidence type="ECO:0000313" key="2">
    <source>
        <dbReference type="EMBL" id="KAK2025376.1"/>
    </source>
</evidence>
<keyword evidence="3" id="KW-1185">Reference proteome</keyword>
<feature type="compositionally biased region" description="Basic and acidic residues" evidence="1">
    <location>
        <begin position="78"/>
        <end position="91"/>
    </location>
</feature>
<sequence length="176" mass="19071">MEIELPAQASRQASVGVGAGVGMGVGVEQHGSERAIRRTARLTDCKSQSQSKRAIPIGIPTTYPQATILYYVITAEQRNSERRAKKERRDCGAIAATFGNVRQGNRQMNGKEGEQQATSDDDDDDDNNNNNIQVPGADRPVPSPLSLRRLNGKDERGLASENDRASRPEPGQARTG</sequence>
<feature type="compositionally biased region" description="Basic and acidic residues" evidence="1">
    <location>
        <begin position="151"/>
        <end position="167"/>
    </location>
</feature>
<evidence type="ECO:0000313" key="3">
    <source>
        <dbReference type="Proteomes" id="UP001232148"/>
    </source>
</evidence>